<evidence type="ECO:0000313" key="3">
    <source>
        <dbReference type="Proteomes" id="UP001161247"/>
    </source>
</evidence>
<dbReference type="PANTHER" id="PTHR34145:SF28">
    <property type="entry name" value="F-BOX DOMAIN-CONTAINING PROTEIN"/>
    <property type="match status" value="1"/>
</dbReference>
<evidence type="ECO:0000259" key="1">
    <source>
        <dbReference type="Pfam" id="PF23622"/>
    </source>
</evidence>
<dbReference type="InterPro" id="IPR055357">
    <property type="entry name" value="LRR_At1g61320_AtMIF1"/>
</dbReference>
<organism evidence="2 3">
    <name type="scientific">Oldenlandia corymbosa var. corymbosa</name>
    <dbReference type="NCBI Taxonomy" id="529605"/>
    <lineage>
        <taxon>Eukaryota</taxon>
        <taxon>Viridiplantae</taxon>
        <taxon>Streptophyta</taxon>
        <taxon>Embryophyta</taxon>
        <taxon>Tracheophyta</taxon>
        <taxon>Spermatophyta</taxon>
        <taxon>Magnoliopsida</taxon>
        <taxon>eudicotyledons</taxon>
        <taxon>Gunneridae</taxon>
        <taxon>Pentapetalae</taxon>
        <taxon>asterids</taxon>
        <taxon>lamiids</taxon>
        <taxon>Gentianales</taxon>
        <taxon>Rubiaceae</taxon>
        <taxon>Rubioideae</taxon>
        <taxon>Spermacoceae</taxon>
        <taxon>Hedyotis-Oldenlandia complex</taxon>
        <taxon>Oldenlandia</taxon>
    </lineage>
</organism>
<keyword evidence="3" id="KW-1185">Reference proteome</keyword>
<reference evidence="2" key="1">
    <citation type="submission" date="2023-03" db="EMBL/GenBank/DDBJ databases">
        <authorList>
            <person name="Julca I."/>
        </authorList>
    </citation>
    <scope>NUCLEOTIDE SEQUENCE</scope>
</reference>
<dbReference type="InterPro" id="IPR053772">
    <property type="entry name" value="At1g61320/At1g61330-like"/>
</dbReference>
<proteinExistence type="predicted"/>
<dbReference type="SUPFAM" id="SSF52047">
    <property type="entry name" value="RNI-like"/>
    <property type="match status" value="1"/>
</dbReference>
<dbReference type="PANTHER" id="PTHR34145">
    <property type="entry name" value="OS02G0105600 PROTEIN"/>
    <property type="match status" value="1"/>
</dbReference>
<feature type="domain" description="At1g61320/AtMIF1 LRR" evidence="1">
    <location>
        <begin position="213"/>
        <end position="330"/>
    </location>
</feature>
<dbReference type="Proteomes" id="UP001161247">
    <property type="component" value="Chromosome 9"/>
</dbReference>
<dbReference type="AlphaFoldDB" id="A0AAV1EG07"/>
<evidence type="ECO:0000313" key="2">
    <source>
        <dbReference type="EMBL" id="CAI9118670.1"/>
    </source>
</evidence>
<dbReference type="InterPro" id="IPR032675">
    <property type="entry name" value="LRR_dom_sf"/>
</dbReference>
<dbReference type="EMBL" id="OX459126">
    <property type="protein sequence ID" value="CAI9118670.1"/>
    <property type="molecule type" value="Genomic_DNA"/>
</dbReference>
<dbReference type="Pfam" id="PF23622">
    <property type="entry name" value="LRR_At1g61320_AtMIF1"/>
    <property type="match status" value="1"/>
</dbReference>
<sequence>MSIRVISPFLPAIRRRCPGNLRRRESVSSWSGLFIVASERAAADDVMPFERASSSSENSCLGFEKEVLLYSFESAGSFPLSFCLLFWSKHSNSWKFVRTNSCISSAVGLGRDDPSSGVSQRVSEAVNTMWSPPGVFCSFPGVTMEGVYPEESYQGFVPFSTNDKEKARCLSDEWSDAFCTYPKFVFNGNNQEDVDDTLLRYKSQGNLWLCYQFEITMTDFNDDVDATRLDKWLKTAVENGVKELKIHLKHPNGGSCYVIPDCILEAKSLTMLSLENCKFPNKMNSNNISTALCSNIHTLELRHVTMDHHTFSSFLIAGKSLTRLSLGFCEFPNKLNNVPILRTNIRSLVLMRVTIDNDSFTSFLAGCPSIEHLRIEYCPKLRKVELINVPSCLKEVEVCGNCYPGLVGFQAHQNLESLKLENMIVNGTFFDGDFGNKFPQLRSLVVWDCHGFAKPKLTSGSLRNLSFSPSDDGATHEVEISAPSLTSFDLGVFGDNFPKVCLMAGSPRLECRVALYFHSVKDRSWFLSLNKMLSGLVPSQISLKFVLRRGFDSDNNGNLSEPSAEVFDGSFLDCCPSTITLHLFDNGRALCMFDSLQQKLIEMHNQGRLKEIRRSVFHQKQEKCPKLLQDNWVSLSNVVCKYCEEHTLIRFELGWNLPSSCSSNTTLLMNQQIKRLRIED</sequence>
<accession>A0AAV1EG07</accession>
<name>A0AAV1EG07_OLDCO</name>
<dbReference type="Gene3D" id="3.80.10.10">
    <property type="entry name" value="Ribonuclease Inhibitor"/>
    <property type="match status" value="1"/>
</dbReference>
<protein>
    <submittedName>
        <fullName evidence="2">OLC1v1020266C1</fullName>
    </submittedName>
</protein>
<gene>
    <name evidence="2" type="ORF">OLC1_LOCUS24483</name>
</gene>